<comment type="caution">
    <text evidence="2">The sequence shown here is derived from an EMBL/GenBank/DDBJ whole genome shotgun (WGS) entry which is preliminary data.</text>
</comment>
<organism evidence="2 3">
    <name type="scientific">candidate division WWE3 bacterium</name>
    <dbReference type="NCBI Taxonomy" id="2053526"/>
    <lineage>
        <taxon>Bacteria</taxon>
        <taxon>Katanobacteria</taxon>
    </lineage>
</organism>
<keyword evidence="1" id="KW-0812">Transmembrane</keyword>
<keyword evidence="1" id="KW-1133">Transmembrane helix</keyword>
<dbReference type="Proteomes" id="UP000590542">
    <property type="component" value="Unassembled WGS sequence"/>
</dbReference>
<dbReference type="SUPFAM" id="SSF51445">
    <property type="entry name" value="(Trans)glycosidases"/>
    <property type="match status" value="1"/>
</dbReference>
<sequence length="359" mass="42478">MFNHKLSIKKQLDKAGSLIRRLFSLKIIRVVFIILLTLIFAPIVLFITLRPKVQSNINYGVTFSDKYAEQIGLNWKEVYIKTLDDLGTKNLRLVAYWDEIEEVKDNYDYSNIKFQLDEAEKRNLNVILSIGRKVPRYPECFEPIWWKELPSNNLRDQALLEYIKETVNTFKDYKSIKMWQVENEPFWPFGVCDSPEIKKETVIKEVELTKSLDSRPILVQDSGEGGLWKPTYKMGDYLGISMYRKIWYDFWGVFFGKFIYFQYPLSHWTYKIKANLVGVPMDKIIITELQGEPWGPGINSELSDEERDKTMSKNDFLSTISYAQKSGFKDLYLWGVEWWYFEKLQGNSFYWDTAKALFK</sequence>
<evidence type="ECO:0000313" key="3">
    <source>
        <dbReference type="Proteomes" id="UP000590542"/>
    </source>
</evidence>
<keyword evidence="1" id="KW-0472">Membrane</keyword>
<protein>
    <recommendedName>
        <fullName evidence="4">Glycoside hydrolase family 5 domain-containing protein</fullName>
    </recommendedName>
</protein>
<feature type="transmembrane region" description="Helical" evidence="1">
    <location>
        <begin position="27"/>
        <end position="49"/>
    </location>
</feature>
<evidence type="ECO:0000256" key="1">
    <source>
        <dbReference type="SAM" id="Phobius"/>
    </source>
</evidence>
<reference evidence="2 3" key="1">
    <citation type="journal article" date="2020" name="Biotechnol. Biofuels">
        <title>New insights from the biogas microbiome by comprehensive genome-resolved metagenomics of nearly 1600 species originating from multiple anaerobic digesters.</title>
        <authorList>
            <person name="Campanaro S."/>
            <person name="Treu L."/>
            <person name="Rodriguez-R L.M."/>
            <person name="Kovalovszki A."/>
            <person name="Ziels R.M."/>
            <person name="Maus I."/>
            <person name="Zhu X."/>
            <person name="Kougias P.G."/>
            <person name="Basile A."/>
            <person name="Luo G."/>
            <person name="Schluter A."/>
            <person name="Konstantinidis K.T."/>
            <person name="Angelidaki I."/>
        </authorList>
    </citation>
    <scope>NUCLEOTIDE SEQUENCE [LARGE SCALE GENOMIC DNA]</scope>
    <source>
        <strain evidence="2">AS27yjCOA_202</strain>
    </source>
</reference>
<evidence type="ECO:0008006" key="4">
    <source>
        <dbReference type="Google" id="ProtNLM"/>
    </source>
</evidence>
<proteinExistence type="predicted"/>
<accession>A0A7X9E7F0</accession>
<evidence type="ECO:0000313" key="2">
    <source>
        <dbReference type="EMBL" id="NMB91677.1"/>
    </source>
</evidence>
<dbReference type="AlphaFoldDB" id="A0A7X9E7F0"/>
<name>A0A7X9E7F0_UNCKA</name>
<dbReference type="EMBL" id="JAAZNV010000007">
    <property type="protein sequence ID" value="NMB91677.1"/>
    <property type="molecule type" value="Genomic_DNA"/>
</dbReference>
<dbReference type="InterPro" id="IPR017853">
    <property type="entry name" value="GH"/>
</dbReference>
<dbReference type="Gene3D" id="3.20.20.80">
    <property type="entry name" value="Glycosidases"/>
    <property type="match status" value="1"/>
</dbReference>
<gene>
    <name evidence="2" type="ORF">GYA37_02405</name>
</gene>